<organism evidence="2 3">
    <name type="scientific">Pseudomonas tolaasii</name>
    <dbReference type="NCBI Taxonomy" id="29442"/>
    <lineage>
        <taxon>Bacteria</taxon>
        <taxon>Pseudomonadati</taxon>
        <taxon>Pseudomonadota</taxon>
        <taxon>Gammaproteobacteria</taxon>
        <taxon>Pseudomonadales</taxon>
        <taxon>Pseudomonadaceae</taxon>
        <taxon>Pseudomonas</taxon>
    </lineage>
</organism>
<dbReference type="RefSeq" id="WP_080519921.1">
    <property type="nucleotide sequence ID" value="NZ_CP020369.1"/>
</dbReference>
<comment type="caution">
    <text evidence="2">The sequence shown here is derived from an EMBL/GenBank/DDBJ whole genome shotgun (WGS) entry which is preliminary data.</text>
</comment>
<dbReference type="InterPro" id="IPR003959">
    <property type="entry name" value="ATPase_AAA_core"/>
</dbReference>
<dbReference type="GO" id="GO:0005524">
    <property type="term" value="F:ATP binding"/>
    <property type="evidence" value="ECO:0007669"/>
    <property type="project" value="UniProtKB-KW"/>
</dbReference>
<dbReference type="InterPro" id="IPR027417">
    <property type="entry name" value="P-loop_NTPase"/>
</dbReference>
<dbReference type="GeneID" id="55849271"/>
<evidence type="ECO:0000313" key="3">
    <source>
        <dbReference type="Proteomes" id="UP000549134"/>
    </source>
</evidence>
<dbReference type="NCBIfam" id="NF045780">
    <property type="entry name" value="TrlF_fam_ATP"/>
    <property type="match status" value="1"/>
</dbReference>
<protein>
    <submittedName>
        <fullName evidence="2">ATP-binding protein</fullName>
    </submittedName>
</protein>
<dbReference type="Pfam" id="PF13304">
    <property type="entry name" value="AAA_21"/>
    <property type="match status" value="1"/>
</dbReference>
<reference evidence="2 3" key="1">
    <citation type="submission" date="2020-04" db="EMBL/GenBank/DDBJ databases">
        <title>Molecular characterization of pseudomonads from Agaricus bisporus reveal novel blotch 2 pathogens in Western Europe.</title>
        <authorList>
            <person name="Taparia T."/>
            <person name="Krijger M."/>
            <person name="Haynes E."/>
            <person name="Elpinstone J.G."/>
            <person name="Noble R."/>
            <person name="Van Der Wolf J."/>
        </authorList>
    </citation>
    <scope>NUCLEOTIDE SEQUENCE [LARGE SCALE GENOMIC DNA]</scope>
    <source>
        <strain evidence="2 3">IPO3746</strain>
    </source>
</reference>
<sequence>MQNEPKPLSSGSRWLRWDPHVHAPGTLFNDQFKGDWEGYLNALEDAFPTISAIAVTDYYLLDTYRQLVEHKQAGRLASCELLFPNVEIRFDVGTAKSWINAHLLVCPDEENHLEELERFLASLTFKAFDDEFRCTPSDLRRLGKRANPDIQDDQTALRHGAERFKVSFQELKDKHKNSQWAQANIIIAVAAKENDGTSALKEGADEVLRQEIERFAHVIFASNPNQRDFWLGRKALSAENLVERYNGLKPCLHGSDAHQTAKTGAPDGKRFTWLKGSPTFDTLRQACIDPAGRAFIGEEPPPYGNASEVISQVDITNAPWLKTPSLALNPGLIAVVGARGSGKTALADILAAGCDARGSAITGHSFLVRARDHLQNAEVKITWYNGDTQAIQLNQTTDDEFVYPRARYLSQQFVEELCSADGMTDGLLAEVERVIYESHSPTEREGAISFNDLRDIRSERYREARRREEESLGSLSERINTELEKRSLVPQLTTQVQEKDSLVKRLTEDRSKLVAKGSEVRLSRLQLLTAASEKVAGYVRYFKAQEQQILLMQDEVNNVRQVVAPSDLRDIQARHTKSGLGNDEWSAFFRDYEGDVGAILSKMLLEAQKNRDAWIGTPPAHNEDLQHEFIAEGSKLEECTLSLLQAEIDRLQQLVSVDQDTSKRFKELSTKITTETELLRASKEKLTDHVGASQRLEVLVSERCDSYKRVFSALVAEEQVLQELYSPIKQRLESAQGTLNKLSFSVARTVDIEAWSAEGESLLNLSRKGPFRGKGTLREKVLESLNTPWLYGDDESVLLALREFIKNYQEQLVEHAPVATSDIAEYRRWTKRLAQWLYGTDHISVRYAINYDGVEIQKLSPGTRGIVLLLLYLSLDAKDSRPLIIDQPEENLDPRSIYNDLVPLFMAAKSSRQVIIVTHNANLVVNTDADQIIIAECGPHGSGQLPSITYLSGGLEDRLIRERVCEILEGGETAFKERARRLRVRLSR</sequence>
<dbReference type="AlphaFoldDB" id="A0A7Y8ALE0"/>
<dbReference type="EMBL" id="JACAQK010000006">
    <property type="protein sequence ID" value="NWD35371.1"/>
    <property type="molecule type" value="Genomic_DNA"/>
</dbReference>
<proteinExistence type="predicted"/>
<dbReference type="Gene3D" id="3.40.50.300">
    <property type="entry name" value="P-loop containing nucleotide triphosphate hydrolases"/>
    <property type="match status" value="2"/>
</dbReference>
<gene>
    <name evidence="2" type="ORF">HX787_05855</name>
</gene>
<name>A0A7Y8ALE0_PSETO</name>
<keyword evidence="2" id="KW-0547">Nucleotide-binding</keyword>
<evidence type="ECO:0000313" key="2">
    <source>
        <dbReference type="EMBL" id="NWD35371.1"/>
    </source>
</evidence>
<dbReference type="InterPro" id="IPR054787">
    <property type="entry name" value="TrlF_ATPase"/>
</dbReference>
<accession>A0A7Y8ALE0</accession>
<dbReference type="Proteomes" id="UP000549134">
    <property type="component" value="Unassembled WGS sequence"/>
</dbReference>
<feature type="domain" description="ATPase AAA-type core" evidence="1">
    <location>
        <begin position="852"/>
        <end position="924"/>
    </location>
</feature>
<dbReference type="SUPFAM" id="SSF52540">
    <property type="entry name" value="P-loop containing nucleoside triphosphate hydrolases"/>
    <property type="match status" value="1"/>
</dbReference>
<dbReference type="GO" id="GO:0016887">
    <property type="term" value="F:ATP hydrolysis activity"/>
    <property type="evidence" value="ECO:0007669"/>
    <property type="project" value="InterPro"/>
</dbReference>
<keyword evidence="2" id="KW-0067">ATP-binding</keyword>
<evidence type="ECO:0000259" key="1">
    <source>
        <dbReference type="Pfam" id="PF13304"/>
    </source>
</evidence>